<evidence type="ECO:0000256" key="1">
    <source>
        <dbReference type="RuleBase" id="RU365010"/>
    </source>
</evidence>
<dbReference type="GO" id="GO:0007017">
    <property type="term" value="P:microtubule-based process"/>
    <property type="evidence" value="ECO:0007669"/>
    <property type="project" value="InterPro"/>
</dbReference>
<dbReference type="Pfam" id="PF01221">
    <property type="entry name" value="Dynein_light"/>
    <property type="match status" value="1"/>
</dbReference>
<dbReference type="SUPFAM" id="SSF54648">
    <property type="entry name" value="DLC"/>
    <property type="match status" value="1"/>
</dbReference>
<sequence>MCAARRFEVVCSPDMPEEMKLDALHSALEAIDSYTTAEDMTEHVKMFFDDVWTPSWCCIVGRRFHCSIPLDDYCFISVKLNDLTFLLFKSVR</sequence>
<organism evidence="2 3">
    <name type="scientific">Trichuris muris</name>
    <name type="common">Mouse whipworm</name>
    <dbReference type="NCBI Taxonomy" id="70415"/>
    <lineage>
        <taxon>Eukaryota</taxon>
        <taxon>Metazoa</taxon>
        <taxon>Ecdysozoa</taxon>
        <taxon>Nematoda</taxon>
        <taxon>Enoplea</taxon>
        <taxon>Dorylaimia</taxon>
        <taxon>Trichinellida</taxon>
        <taxon>Trichuridae</taxon>
        <taxon>Trichuris</taxon>
    </lineage>
</organism>
<protein>
    <recommendedName>
        <fullName evidence="1">Dynein light chain</fullName>
    </recommendedName>
</protein>
<dbReference type="WBParaSite" id="TMUE_1000005677.1">
    <property type="protein sequence ID" value="TMUE_1000005677.1"/>
    <property type="gene ID" value="WBGene00286771"/>
</dbReference>
<dbReference type="GO" id="GO:0005874">
    <property type="term" value="C:microtubule"/>
    <property type="evidence" value="ECO:0007669"/>
    <property type="project" value="UniProtKB-KW"/>
</dbReference>
<dbReference type="PANTHER" id="PTHR11886:SF35">
    <property type="entry name" value="DYNEIN LIGHT CHAIN"/>
    <property type="match status" value="1"/>
</dbReference>
<keyword evidence="1" id="KW-0963">Cytoplasm</keyword>
<dbReference type="Gene3D" id="3.30.740.10">
    <property type="entry name" value="Protein Inhibitor Of Neuronal Nitric Oxide Synthase"/>
    <property type="match status" value="1"/>
</dbReference>
<dbReference type="GO" id="GO:0005868">
    <property type="term" value="C:cytoplasmic dynein complex"/>
    <property type="evidence" value="ECO:0007669"/>
    <property type="project" value="TreeGrafter"/>
</dbReference>
<keyword evidence="1" id="KW-0243">Dynein</keyword>
<keyword evidence="1" id="KW-0206">Cytoskeleton</keyword>
<evidence type="ECO:0000313" key="2">
    <source>
        <dbReference type="Proteomes" id="UP000046395"/>
    </source>
</evidence>
<dbReference type="InterPro" id="IPR037177">
    <property type="entry name" value="DLC_sf"/>
</dbReference>
<dbReference type="STRING" id="70415.A0A5S6QFK5"/>
<dbReference type="PANTHER" id="PTHR11886">
    <property type="entry name" value="DYNEIN LIGHT CHAIN"/>
    <property type="match status" value="1"/>
</dbReference>
<name>A0A5S6QFK5_TRIMR</name>
<evidence type="ECO:0000313" key="3">
    <source>
        <dbReference type="WBParaSite" id="TMUE_1000005677.1"/>
    </source>
</evidence>
<dbReference type="SMART" id="SM01375">
    <property type="entry name" value="Dynein_light"/>
    <property type="match status" value="1"/>
</dbReference>
<reference evidence="3" key="1">
    <citation type="submission" date="2019-12" db="UniProtKB">
        <authorList>
            <consortium name="WormBaseParasite"/>
        </authorList>
    </citation>
    <scope>IDENTIFICATION</scope>
</reference>
<dbReference type="GO" id="GO:0045505">
    <property type="term" value="F:dynein intermediate chain binding"/>
    <property type="evidence" value="ECO:0007669"/>
    <property type="project" value="TreeGrafter"/>
</dbReference>
<comment type="subcellular location">
    <subcellularLocation>
        <location evidence="1">Cytoplasm</location>
        <location evidence="1">Cytoskeleton</location>
    </subcellularLocation>
</comment>
<keyword evidence="1" id="KW-0493">Microtubule</keyword>
<dbReference type="AlphaFoldDB" id="A0A5S6QFK5"/>
<comment type="similarity">
    <text evidence="1">Belongs to the dynein light chain family.</text>
</comment>
<keyword evidence="2" id="KW-1185">Reference proteome</keyword>
<dbReference type="InterPro" id="IPR001372">
    <property type="entry name" value="Dynein_light_chain_typ-1/2"/>
</dbReference>
<proteinExistence type="inferred from homology"/>
<dbReference type="Proteomes" id="UP000046395">
    <property type="component" value="Unassembled WGS sequence"/>
</dbReference>
<accession>A0A5S6QFK5</accession>
<keyword evidence="1" id="KW-0505">Motor protein</keyword>